<keyword evidence="3" id="KW-0805">Transcription regulation</keyword>
<gene>
    <name evidence="8" type="ORF">GCM10009747_15290</name>
</gene>
<dbReference type="SMART" id="SM00345">
    <property type="entry name" value="HTH_GNTR"/>
    <property type="match status" value="1"/>
</dbReference>
<dbReference type="InterPro" id="IPR015424">
    <property type="entry name" value="PyrdxlP-dep_Trfase"/>
</dbReference>
<dbReference type="InterPro" id="IPR036388">
    <property type="entry name" value="WH-like_DNA-bd_sf"/>
</dbReference>
<comment type="caution">
    <text evidence="8">The sequence shown here is derived from an EMBL/GenBank/DDBJ whole genome shotgun (WGS) entry which is preliminary data.</text>
</comment>
<dbReference type="Gene3D" id="3.40.640.10">
    <property type="entry name" value="Type I PLP-dependent aspartate aminotransferase-like (Major domain)"/>
    <property type="match status" value="1"/>
</dbReference>
<sequence>MAESTLSARALDTLLGEWRGAGSAYQALAERVRLLILDGRIPVDTRLPAERDLAERLGLSRTTVTAAYRELREHGLVLSVRGSGSVARLPGIPATLPAPPDAEYIDFSKAAPPALPWLPDVARAALDDLPGQLADSGFDPIGTPALRAAIADRYTARGLPTTPEQIMVTIGAQHAIALLSRALVGRGDRALIEAPTYPHAYEALRAAGARLVQVSVTPADADPHDTDPFDTDRLDTDPDDLDDEVEAMTRAIRHSNPVAAYLMPDFQNPTGRSMSVGTRERVLDAAARQGTVVIADETIAELDIDRATSYLPLAAYGDAVMVGSVGKTVWGGMRVGWIRADRPLIRRLLSVRSPGDLGTPIIEQLIVTRLLERMDDILDLRREQLRTGRARLEGLLADAFPDWRVPHVDGGIVTWVGLGAPVSSQLALAARAQGLIIAAGPRFGIDGAFERFLRLPFCYPAETTDAAVQALARAWRSLSRTPVPEDQGLLTSVV</sequence>
<feature type="compositionally biased region" description="Basic and acidic residues" evidence="6">
    <location>
        <begin position="221"/>
        <end position="236"/>
    </location>
</feature>
<evidence type="ECO:0000313" key="8">
    <source>
        <dbReference type="EMBL" id="GAA1757587.1"/>
    </source>
</evidence>
<keyword evidence="9" id="KW-1185">Reference proteome</keyword>
<evidence type="ECO:0000256" key="6">
    <source>
        <dbReference type="SAM" id="MobiDB-lite"/>
    </source>
</evidence>
<organism evidence="8 9">
    <name type="scientific">Agromyces humatus</name>
    <dbReference type="NCBI Taxonomy" id="279573"/>
    <lineage>
        <taxon>Bacteria</taxon>
        <taxon>Bacillati</taxon>
        <taxon>Actinomycetota</taxon>
        <taxon>Actinomycetes</taxon>
        <taxon>Micrococcales</taxon>
        <taxon>Microbacteriaceae</taxon>
        <taxon>Agromyces</taxon>
    </lineage>
</organism>
<comment type="similarity">
    <text evidence="1">In the C-terminal section; belongs to the class-I pyridoxal-phosphate-dependent aminotransferase family.</text>
</comment>
<dbReference type="InterPro" id="IPR004839">
    <property type="entry name" value="Aminotransferase_I/II_large"/>
</dbReference>
<keyword evidence="4" id="KW-0238">DNA-binding</keyword>
<dbReference type="EMBL" id="BAAANH010000003">
    <property type="protein sequence ID" value="GAA1757587.1"/>
    <property type="molecule type" value="Genomic_DNA"/>
</dbReference>
<proteinExistence type="inferred from homology"/>
<keyword evidence="2" id="KW-0663">Pyridoxal phosphate</keyword>
<evidence type="ECO:0000256" key="5">
    <source>
        <dbReference type="ARBA" id="ARBA00023163"/>
    </source>
</evidence>
<dbReference type="InterPro" id="IPR036390">
    <property type="entry name" value="WH_DNA-bd_sf"/>
</dbReference>
<keyword evidence="8" id="KW-0032">Aminotransferase</keyword>
<evidence type="ECO:0000313" key="9">
    <source>
        <dbReference type="Proteomes" id="UP001500506"/>
    </source>
</evidence>
<dbReference type="RefSeq" id="WP_232498998.1">
    <property type="nucleotide sequence ID" value="NZ_BAAANH010000003.1"/>
</dbReference>
<dbReference type="SUPFAM" id="SSF53383">
    <property type="entry name" value="PLP-dependent transferases"/>
    <property type="match status" value="1"/>
</dbReference>
<evidence type="ECO:0000256" key="3">
    <source>
        <dbReference type="ARBA" id="ARBA00023015"/>
    </source>
</evidence>
<dbReference type="InterPro" id="IPR051446">
    <property type="entry name" value="HTH_trans_reg/aminotransferase"/>
</dbReference>
<evidence type="ECO:0000256" key="4">
    <source>
        <dbReference type="ARBA" id="ARBA00023125"/>
    </source>
</evidence>
<dbReference type="Pfam" id="PF00392">
    <property type="entry name" value="GntR"/>
    <property type="match status" value="1"/>
</dbReference>
<dbReference type="InterPro" id="IPR015421">
    <property type="entry name" value="PyrdxlP-dep_Trfase_major"/>
</dbReference>
<dbReference type="Gene3D" id="1.10.10.10">
    <property type="entry name" value="Winged helix-like DNA-binding domain superfamily/Winged helix DNA-binding domain"/>
    <property type="match status" value="1"/>
</dbReference>
<dbReference type="PRINTS" id="PR00035">
    <property type="entry name" value="HTHGNTR"/>
</dbReference>
<dbReference type="PANTHER" id="PTHR46577:SF1">
    <property type="entry name" value="HTH-TYPE TRANSCRIPTIONAL REGULATORY PROTEIN GABR"/>
    <property type="match status" value="1"/>
</dbReference>
<dbReference type="GO" id="GO:0008483">
    <property type="term" value="F:transaminase activity"/>
    <property type="evidence" value="ECO:0007669"/>
    <property type="project" value="UniProtKB-KW"/>
</dbReference>
<keyword evidence="8" id="KW-0808">Transferase</keyword>
<evidence type="ECO:0000256" key="1">
    <source>
        <dbReference type="ARBA" id="ARBA00005384"/>
    </source>
</evidence>
<name>A0ABP4WPH8_9MICO</name>
<dbReference type="Pfam" id="PF00155">
    <property type="entry name" value="Aminotran_1_2"/>
    <property type="match status" value="1"/>
</dbReference>
<dbReference type="CDD" id="cd07377">
    <property type="entry name" value="WHTH_GntR"/>
    <property type="match status" value="1"/>
</dbReference>
<keyword evidence="5" id="KW-0804">Transcription</keyword>
<dbReference type="Proteomes" id="UP001500506">
    <property type="component" value="Unassembled WGS sequence"/>
</dbReference>
<reference evidence="9" key="1">
    <citation type="journal article" date="2019" name="Int. J. Syst. Evol. Microbiol.">
        <title>The Global Catalogue of Microorganisms (GCM) 10K type strain sequencing project: providing services to taxonomists for standard genome sequencing and annotation.</title>
        <authorList>
            <consortium name="The Broad Institute Genomics Platform"/>
            <consortium name="The Broad Institute Genome Sequencing Center for Infectious Disease"/>
            <person name="Wu L."/>
            <person name="Ma J."/>
        </authorList>
    </citation>
    <scope>NUCLEOTIDE SEQUENCE [LARGE SCALE GENOMIC DNA]</scope>
    <source>
        <strain evidence="9">JCM 14319</strain>
    </source>
</reference>
<evidence type="ECO:0000259" key="7">
    <source>
        <dbReference type="PROSITE" id="PS50949"/>
    </source>
</evidence>
<evidence type="ECO:0000256" key="2">
    <source>
        <dbReference type="ARBA" id="ARBA00022898"/>
    </source>
</evidence>
<dbReference type="InterPro" id="IPR000524">
    <property type="entry name" value="Tscrpt_reg_HTH_GntR"/>
</dbReference>
<feature type="domain" description="HTH gntR-type" evidence="7">
    <location>
        <begin position="22"/>
        <end position="90"/>
    </location>
</feature>
<dbReference type="SUPFAM" id="SSF46785">
    <property type="entry name" value="Winged helix' DNA-binding domain"/>
    <property type="match status" value="1"/>
</dbReference>
<accession>A0ABP4WPH8</accession>
<feature type="region of interest" description="Disordered" evidence="6">
    <location>
        <begin position="218"/>
        <end position="238"/>
    </location>
</feature>
<dbReference type="PANTHER" id="PTHR46577">
    <property type="entry name" value="HTH-TYPE TRANSCRIPTIONAL REGULATORY PROTEIN GABR"/>
    <property type="match status" value="1"/>
</dbReference>
<dbReference type="PROSITE" id="PS50949">
    <property type="entry name" value="HTH_GNTR"/>
    <property type="match status" value="1"/>
</dbReference>
<dbReference type="CDD" id="cd00609">
    <property type="entry name" value="AAT_like"/>
    <property type="match status" value="1"/>
</dbReference>
<protein>
    <submittedName>
        <fullName evidence="8">PLP-dependent aminotransferase family protein</fullName>
    </submittedName>
</protein>